<gene>
    <name evidence="1" type="ORF">EVAR_35968_1</name>
</gene>
<comment type="caution">
    <text evidence="1">The sequence shown here is derived from an EMBL/GenBank/DDBJ whole genome shotgun (WGS) entry which is preliminary data.</text>
</comment>
<dbReference type="Proteomes" id="UP000299102">
    <property type="component" value="Unassembled WGS sequence"/>
</dbReference>
<reference evidence="1 2" key="1">
    <citation type="journal article" date="2019" name="Commun. Biol.">
        <title>The bagworm genome reveals a unique fibroin gene that provides high tensile strength.</title>
        <authorList>
            <person name="Kono N."/>
            <person name="Nakamura H."/>
            <person name="Ohtoshi R."/>
            <person name="Tomita M."/>
            <person name="Numata K."/>
            <person name="Arakawa K."/>
        </authorList>
    </citation>
    <scope>NUCLEOTIDE SEQUENCE [LARGE SCALE GENOMIC DNA]</scope>
</reference>
<evidence type="ECO:0000313" key="2">
    <source>
        <dbReference type="Proteomes" id="UP000299102"/>
    </source>
</evidence>
<proteinExistence type="predicted"/>
<accession>A0A4C1W5B5</accession>
<sequence>MISLSLHTPGERTTAGEERRSGDLLPTYCAGISFITLIQFSEQLIIEQYSSGEPAQREHGNGEKPAGAGGRRGLGCICEGCDLWSPRQTGSDHFGRIYLRIRKFLLFNARSIRAKTSHVFETQRRERSYARRHTRRLTVSPKDCFCQQFMHPAVDGSAVDAPLPALTSDGGLYPSDLSAREVKRK</sequence>
<keyword evidence="2" id="KW-1185">Reference proteome</keyword>
<dbReference type="EMBL" id="BGZK01000469">
    <property type="protein sequence ID" value="GBP45699.1"/>
    <property type="molecule type" value="Genomic_DNA"/>
</dbReference>
<name>A0A4C1W5B5_EUMVA</name>
<protein>
    <submittedName>
        <fullName evidence="1">Uncharacterized protein</fullName>
    </submittedName>
</protein>
<organism evidence="1 2">
    <name type="scientific">Eumeta variegata</name>
    <name type="common">Bagworm moth</name>
    <name type="synonym">Eumeta japonica</name>
    <dbReference type="NCBI Taxonomy" id="151549"/>
    <lineage>
        <taxon>Eukaryota</taxon>
        <taxon>Metazoa</taxon>
        <taxon>Ecdysozoa</taxon>
        <taxon>Arthropoda</taxon>
        <taxon>Hexapoda</taxon>
        <taxon>Insecta</taxon>
        <taxon>Pterygota</taxon>
        <taxon>Neoptera</taxon>
        <taxon>Endopterygota</taxon>
        <taxon>Lepidoptera</taxon>
        <taxon>Glossata</taxon>
        <taxon>Ditrysia</taxon>
        <taxon>Tineoidea</taxon>
        <taxon>Psychidae</taxon>
        <taxon>Oiketicinae</taxon>
        <taxon>Eumeta</taxon>
    </lineage>
</organism>
<dbReference type="AlphaFoldDB" id="A0A4C1W5B5"/>
<evidence type="ECO:0000313" key="1">
    <source>
        <dbReference type="EMBL" id="GBP45699.1"/>
    </source>
</evidence>